<comment type="caution">
    <text evidence="2">The sequence shown here is derived from an EMBL/GenBank/DDBJ whole genome shotgun (WGS) entry which is preliminary data.</text>
</comment>
<dbReference type="GO" id="GO:0003677">
    <property type="term" value="F:DNA binding"/>
    <property type="evidence" value="ECO:0007669"/>
    <property type="project" value="InterPro"/>
</dbReference>
<keyword evidence="3" id="KW-1185">Reference proteome</keyword>
<dbReference type="EMBL" id="BDGG01000003">
    <property type="protein sequence ID" value="GAU95646.1"/>
    <property type="molecule type" value="Genomic_DNA"/>
</dbReference>
<name>A0A1D1V1D1_RAMVA</name>
<evidence type="ECO:0000313" key="2">
    <source>
        <dbReference type="EMBL" id="GAU95646.1"/>
    </source>
</evidence>
<dbReference type="AlphaFoldDB" id="A0A1D1V1D1"/>
<feature type="region of interest" description="Disordered" evidence="1">
    <location>
        <begin position="1"/>
        <end position="40"/>
    </location>
</feature>
<feature type="compositionally biased region" description="Basic residues" evidence="1">
    <location>
        <begin position="219"/>
        <end position="228"/>
    </location>
</feature>
<sequence>MNYLRKLAPPPAQLEPGPDYSGSSTSEAGPTTSGEPSFDQLVNECQQTISQYPIVPGKLPVGCPSQAGREKASPIVPGKRPVGRPRKTNEGKAQAKSLKAAKRRSTTAREDINEGIQLFPSPKRKRGRPRKSDTVTISPLQDDEVEPEVLPVAVRNPVNGVGELLQSSAGQSINGPRVLRLKRSQLKNPDSNGESTEQNVGNEVVDEDDWGPYQLRDRSAKKKKKKKKDGIAEKRGRKPLSPPRYDPETGALHNFVGQSFKGKRGKKVAVGDSASYCWLNFWTEQEKNGLIATVQKYGIDAPAEKLRKFVPLGGSPRPVRDVDVFVQLLRRKSKKLVYGAKNFDLDCGLNSQYVMATKLPFARNPVGYMHANTPELPTLLKQAFLHAVDTPEKSEEPIEENNLDFDRVYRVLGKCFDPKSTPESLAKLVSPVDIRMLRHLLSRIETTAATLSEQNAPLVQTTVSRMKAVDSPASAHKESLERFPFSTEAPAEGDFGQIAQQLACIPDVNNLRLRPSDLLFNLHDAAAS</sequence>
<proteinExistence type="predicted"/>
<dbReference type="Proteomes" id="UP000186922">
    <property type="component" value="Unassembled WGS sequence"/>
</dbReference>
<feature type="region of interest" description="Disordered" evidence="1">
    <location>
        <begin position="54"/>
        <end position="143"/>
    </location>
</feature>
<accession>A0A1D1V1D1</accession>
<protein>
    <submittedName>
        <fullName evidence="2">Uncharacterized protein</fullName>
    </submittedName>
</protein>
<organism evidence="2 3">
    <name type="scientific">Ramazzottius varieornatus</name>
    <name type="common">Water bear</name>
    <name type="synonym">Tardigrade</name>
    <dbReference type="NCBI Taxonomy" id="947166"/>
    <lineage>
        <taxon>Eukaryota</taxon>
        <taxon>Metazoa</taxon>
        <taxon>Ecdysozoa</taxon>
        <taxon>Tardigrada</taxon>
        <taxon>Eutardigrada</taxon>
        <taxon>Parachela</taxon>
        <taxon>Hypsibioidea</taxon>
        <taxon>Ramazzottiidae</taxon>
        <taxon>Ramazzottius</taxon>
    </lineage>
</organism>
<feature type="region of interest" description="Disordered" evidence="1">
    <location>
        <begin position="185"/>
        <end position="251"/>
    </location>
</feature>
<dbReference type="InterPro" id="IPR017956">
    <property type="entry name" value="AT_hook_DNA-bd_motif"/>
</dbReference>
<feature type="compositionally biased region" description="Polar residues" evidence="1">
    <location>
        <begin position="21"/>
        <end position="35"/>
    </location>
</feature>
<gene>
    <name evidence="2" type="primary">RvY_07231-1</name>
    <name evidence="2" type="synonym">RvY_07231.1</name>
    <name evidence="2" type="ORF">RvY_07231</name>
</gene>
<evidence type="ECO:0000256" key="1">
    <source>
        <dbReference type="SAM" id="MobiDB-lite"/>
    </source>
</evidence>
<reference evidence="2 3" key="1">
    <citation type="journal article" date="2016" name="Nat. Commun.">
        <title>Extremotolerant tardigrade genome and improved radiotolerance of human cultured cells by tardigrade-unique protein.</title>
        <authorList>
            <person name="Hashimoto T."/>
            <person name="Horikawa D.D."/>
            <person name="Saito Y."/>
            <person name="Kuwahara H."/>
            <person name="Kozuka-Hata H."/>
            <person name="Shin-I T."/>
            <person name="Minakuchi Y."/>
            <person name="Ohishi K."/>
            <person name="Motoyama A."/>
            <person name="Aizu T."/>
            <person name="Enomoto A."/>
            <person name="Kondo K."/>
            <person name="Tanaka S."/>
            <person name="Hara Y."/>
            <person name="Koshikawa S."/>
            <person name="Sagara H."/>
            <person name="Miura T."/>
            <person name="Yokobori S."/>
            <person name="Miyagawa K."/>
            <person name="Suzuki Y."/>
            <person name="Kubo T."/>
            <person name="Oyama M."/>
            <person name="Kohara Y."/>
            <person name="Fujiyama A."/>
            <person name="Arakawa K."/>
            <person name="Katayama T."/>
            <person name="Toyoda A."/>
            <person name="Kunieda T."/>
        </authorList>
    </citation>
    <scope>NUCLEOTIDE SEQUENCE [LARGE SCALE GENOMIC DNA]</scope>
    <source>
        <strain evidence="2 3">YOKOZUNA-1</strain>
    </source>
</reference>
<evidence type="ECO:0000313" key="3">
    <source>
        <dbReference type="Proteomes" id="UP000186922"/>
    </source>
</evidence>
<dbReference type="SMART" id="SM00384">
    <property type="entry name" value="AT_hook"/>
    <property type="match status" value="2"/>
</dbReference>
<feature type="compositionally biased region" description="Polar residues" evidence="1">
    <location>
        <begin position="186"/>
        <end position="201"/>
    </location>
</feature>